<dbReference type="CDD" id="cd00431">
    <property type="entry name" value="cysteine_hydrolases"/>
    <property type="match status" value="1"/>
</dbReference>
<dbReference type="Gene3D" id="3.40.50.850">
    <property type="entry name" value="Isochorismatase-like"/>
    <property type="match status" value="1"/>
</dbReference>
<dbReference type="PANTHER" id="PTHR43540:SF1">
    <property type="entry name" value="ISOCHORISMATASE HYDROLASE"/>
    <property type="match status" value="1"/>
</dbReference>
<comment type="caution">
    <text evidence="3">The sequence shown here is derived from an EMBL/GenBank/DDBJ whole genome shotgun (WGS) entry which is preliminary data.</text>
</comment>
<organism evidence="3 4">
    <name type="scientific">Pigmentiphaga soli</name>
    <dbReference type="NCBI Taxonomy" id="1007095"/>
    <lineage>
        <taxon>Bacteria</taxon>
        <taxon>Pseudomonadati</taxon>
        <taxon>Pseudomonadota</taxon>
        <taxon>Betaproteobacteria</taxon>
        <taxon>Burkholderiales</taxon>
        <taxon>Alcaligenaceae</taxon>
        <taxon>Pigmentiphaga</taxon>
    </lineage>
</organism>
<evidence type="ECO:0000259" key="2">
    <source>
        <dbReference type="Pfam" id="PF00857"/>
    </source>
</evidence>
<gene>
    <name evidence="3" type="ORF">GCM10023144_42240</name>
</gene>
<evidence type="ECO:0000256" key="1">
    <source>
        <dbReference type="ARBA" id="ARBA00022801"/>
    </source>
</evidence>
<dbReference type="InterPro" id="IPR036380">
    <property type="entry name" value="Isochorismatase-like_sf"/>
</dbReference>
<evidence type="ECO:0000313" key="3">
    <source>
        <dbReference type="EMBL" id="GAA4341436.1"/>
    </source>
</evidence>
<feature type="domain" description="Isochorismatase-like" evidence="2">
    <location>
        <begin position="5"/>
        <end position="184"/>
    </location>
</feature>
<dbReference type="Proteomes" id="UP001501671">
    <property type="component" value="Unassembled WGS sequence"/>
</dbReference>
<name>A0ABP8HMQ3_9BURK</name>
<dbReference type="EMBL" id="BAABFO010000029">
    <property type="protein sequence ID" value="GAA4341436.1"/>
    <property type="molecule type" value="Genomic_DNA"/>
</dbReference>
<dbReference type="RefSeq" id="WP_345251896.1">
    <property type="nucleotide sequence ID" value="NZ_BAABFO010000029.1"/>
</dbReference>
<keyword evidence="4" id="KW-1185">Reference proteome</keyword>
<dbReference type="PANTHER" id="PTHR43540">
    <property type="entry name" value="PEROXYUREIDOACRYLATE/UREIDOACRYLATE AMIDOHYDROLASE-RELATED"/>
    <property type="match status" value="1"/>
</dbReference>
<dbReference type="InterPro" id="IPR050272">
    <property type="entry name" value="Isochorismatase-like_hydrls"/>
</dbReference>
<dbReference type="Pfam" id="PF00857">
    <property type="entry name" value="Isochorismatase"/>
    <property type="match status" value="1"/>
</dbReference>
<protein>
    <submittedName>
        <fullName evidence="3">Cysteine hydrolase</fullName>
    </submittedName>
</protein>
<dbReference type="GO" id="GO:0016787">
    <property type="term" value="F:hydrolase activity"/>
    <property type="evidence" value="ECO:0007669"/>
    <property type="project" value="UniProtKB-KW"/>
</dbReference>
<sequence length="194" mass="20788">MKSIYLVLDMQNDLVHPDGPNGKSPMGEQVRARDVVAKTAAAIARARQAGVAVGFVRVGFSPDYHECPTGSQVFSAAPKAGLFKLGGWGTEIHPDLPQQPGDVQVTKHRVSPFYSTTLEVQLRALGIGRIYCSGVSTQAVVQATVRDAHDRDYDVVVLEDCCAAHSAQEHQNSIGSIGRFCRVVQSGDVDFAAP</sequence>
<dbReference type="SUPFAM" id="SSF52499">
    <property type="entry name" value="Isochorismatase-like hydrolases"/>
    <property type="match status" value="1"/>
</dbReference>
<proteinExistence type="predicted"/>
<reference evidence="4" key="1">
    <citation type="journal article" date="2019" name="Int. J. Syst. Evol. Microbiol.">
        <title>The Global Catalogue of Microorganisms (GCM) 10K type strain sequencing project: providing services to taxonomists for standard genome sequencing and annotation.</title>
        <authorList>
            <consortium name="The Broad Institute Genomics Platform"/>
            <consortium name="The Broad Institute Genome Sequencing Center for Infectious Disease"/>
            <person name="Wu L."/>
            <person name="Ma J."/>
        </authorList>
    </citation>
    <scope>NUCLEOTIDE SEQUENCE [LARGE SCALE GENOMIC DNA]</scope>
    <source>
        <strain evidence="4">JCM 17666</strain>
    </source>
</reference>
<keyword evidence="1 3" id="KW-0378">Hydrolase</keyword>
<dbReference type="InterPro" id="IPR000868">
    <property type="entry name" value="Isochorismatase-like_dom"/>
</dbReference>
<accession>A0ABP8HMQ3</accession>
<evidence type="ECO:0000313" key="4">
    <source>
        <dbReference type="Proteomes" id="UP001501671"/>
    </source>
</evidence>